<keyword evidence="12" id="KW-0829">Tyrosine-protein kinase</keyword>
<feature type="repeat" description="PPR" evidence="15">
    <location>
        <begin position="534"/>
        <end position="568"/>
    </location>
</feature>
<feature type="repeat" description="PPR" evidence="15">
    <location>
        <begin position="1719"/>
        <end position="1753"/>
    </location>
</feature>
<dbReference type="GO" id="GO:0005524">
    <property type="term" value="F:ATP binding"/>
    <property type="evidence" value="ECO:0007669"/>
    <property type="project" value="UniProtKB-KW"/>
</dbReference>
<dbReference type="FunFam" id="1.25.40.10:FF:000344">
    <property type="entry name" value="Pentatricopeptide repeat-containing protein"/>
    <property type="match status" value="1"/>
</dbReference>
<feature type="repeat" description="PPR" evidence="15">
    <location>
        <begin position="604"/>
        <end position="634"/>
    </location>
</feature>
<dbReference type="PROSITE" id="PS50011">
    <property type="entry name" value="PROTEIN_KINASE_DOM"/>
    <property type="match status" value="1"/>
</dbReference>
<evidence type="ECO:0000256" key="6">
    <source>
        <dbReference type="ARBA" id="ARBA00022553"/>
    </source>
</evidence>
<reference evidence="17" key="1">
    <citation type="submission" date="2018-05" db="EMBL/GenBank/DDBJ databases">
        <title>Draft genome of Mucuna pruriens seed.</title>
        <authorList>
            <person name="Nnadi N.E."/>
            <person name="Vos R."/>
            <person name="Hasami M.H."/>
            <person name="Devisetty U.K."/>
            <person name="Aguiy J.C."/>
        </authorList>
    </citation>
    <scope>NUCLEOTIDE SEQUENCE [LARGE SCALE GENOMIC DNA]</scope>
    <source>
        <strain evidence="17">JCA_2017</strain>
    </source>
</reference>
<proteinExistence type="inferred from homology"/>
<evidence type="ECO:0000256" key="3">
    <source>
        <dbReference type="ARBA" id="ARBA00012513"/>
    </source>
</evidence>
<dbReference type="Proteomes" id="UP000257109">
    <property type="component" value="Unassembled WGS sequence"/>
</dbReference>
<dbReference type="PROSITE" id="PS00108">
    <property type="entry name" value="PROTEIN_KINASE_ST"/>
    <property type="match status" value="1"/>
</dbReference>
<dbReference type="EC" id="2.7.11.1" evidence="3"/>
<feature type="repeat" description="PPR" evidence="15">
    <location>
        <begin position="969"/>
        <end position="1003"/>
    </location>
</feature>
<dbReference type="EMBL" id="QJKJ01000802">
    <property type="protein sequence ID" value="RDY10649.1"/>
    <property type="molecule type" value="Genomic_DNA"/>
</dbReference>
<keyword evidence="11" id="KW-0067">ATP-binding</keyword>
<dbReference type="Pfam" id="PF13812">
    <property type="entry name" value="PPR_3"/>
    <property type="match status" value="1"/>
</dbReference>
<dbReference type="InterPro" id="IPR001245">
    <property type="entry name" value="Ser-Thr/Tyr_kinase_cat_dom"/>
</dbReference>
<dbReference type="GO" id="GO:0001659">
    <property type="term" value="P:temperature homeostasis"/>
    <property type="evidence" value="ECO:0007669"/>
    <property type="project" value="UniProtKB-ARBA"/>
</dbReference>
<dbReference type="Pfam" id="PF12854">
    <property type="entry name" value="PPR_1"/>
    <property type="match status" value="1"/>
</dbReference>
<dbReference type="PROSITE" id="PS51375">
    <property type="entry name" value="PPR"/>
    <property type="match status" value="14"/>
</dbReference>
<feature type="repeat" description="PPR" evidence="15">
    <location>
        <begin position="1440"/>
        <end position="1474"/>
    </location>
</feature>
<organism evidence="17 18">
    <name type="scientific">Mucuna pruriens</name>
    <name type="common">Velvet bean</name>
    <name type="synonym">Dolichos pruriens</name>
    <dbReference type="NCBI Taxonomy" id="157652"/>
    <lineage>
        <taxon>Eukaryota</taxon>
        <taxon>Viridiplantae</taxon>
        <taxon>Streptophyta</taxon>
        <taxon>Embryophyta</taxon>
        <taxon>Tracheophyta</taxon>
        <taxon>Spermatophyta</taxon>
        <taxon>Magnoliopsida</taxon>
        <taxon>eudicotyledons</taxon>
        <taxon>Gunneridae</taxon>
        <taxon>Pentapetalae</taxon>
        <taxon>rosids</taxon>
        <taxon>fabids</taxon>
        <taxon>Fabales</taxon>
        <taxon>Fabaceae</taxon>
        <taxon>Papilionoideae</taxon>
        <taxon>50 kb inversion clade</taxon>
        <taxon>NPAAA clade</taxon>
        <taxon>indigoferoid/millettioid clade</taxon>
        <taxon>Phaseoleae</taxon>
        <taxon>Mucuna</taxon>
    </lineage>
</organism>
<dbReference type="Pfam" id="PF14432">
    <property type="entry name" value="DYW_deaminase"/>
    <property type="match status" value="1"/>
</dbReference>
<evidence type="ECO:0000256" key="15">
    <source>
        <dbReference type="PROSITE-ProRule" id="PRU00708"/>
    </source>
</evidence>
<dbReference type="Gene3D" id="1.10.510.10">
    <property type="entry name" value="Transferase(Phosphotransferase) domain 1"/>
    <property type="match status" value="1"/>
</dbReference>
<dbReference type="Pfam" id="PF07714">
    <property type="entry name" value="PK_Tyr_Ser-Thr"/>
    <property type="match status" value="1"/>
</dbReference>
<dbReference type="GO" id="GO:0003723">
    <property type="term" value="F:RNA binding"/>
    <property type="evidence" value="ECO:0007669"/>
    <property type="project" value="InterPro"/>
</dbReference>
<keyword evidence="6" id="KW-0597">Phosphoprotein</keyword>
<dbReference type="SMART" id="SM00220">
    <property type="entry name" value="S_TKc"/>
    <property type="match status" value="1"/>
</dbReference>
<dbReference type="InterPro" id="IPR002885">
    <property type="entry name" value="PPR_rpt"/>
</dbReference>
<evidence type="ECO:0000256" key="13">
    <source>
        <dbReference type="ARBA" id="ARBA00047899"/>
    </source>
</evidence>
<dbReference type="GO" id="GO:0009451">
    <property type="term" value="P:RNA modification"/>
    <property type="evidence" value="ECO:0007669"/>
    <property type="project" value="InterPro"/>
</dbReference>
<feature type="repeat" description="PPR" evidence="15">
    <location>
        <begin position="1509"/>
        <end position="1543"/>
    </location>
</feature>
<dbReference type="FunFam" id="3.30.200.20:FF:000034">
    <property type="entry name" value="Kinase suppressor of Ras 1"/>
    <property type="match status" value="1"/>
</dbReference>
<dbReference type="FunFam" id="1.25.40.10:FF:001238">
    <property type="entry name" value="Pentatricopeptide repeat-containing protein At3g22690"/>
    <property type="match status" value="1"/>
</dbReference>
<dbReference type="Pfam" id="PF17177">
    <property type="entry name" value="PPR_long"/>
    <property type="match status" value="1"/>
</dbReference>
<feature type="repeat" description="PPR" evidence="15">
    <location>
        <begin position="868"/>
        <end position="902"/>
    </location>
</feature>
<evidence type="ECO:0000313" key="17">
    <source>
        <dbReference type="EMBL" id="RDY10649.1"/>
    </source>
</evidence>
<dbReference type="InterPro" id="IPR033443">
    <property type="entry name" value="PROP1-like_PPR_dom"/>
</dbReference>
<dbReference type="GO" id="GO:0005829">
    <property type="term" value="C:cytosol"/>
    <property type="evidence" value="ECO:0007669"/>
    <property type="project" value="UniProtKB-SubCell"/>
</dbReference>
<evidence type="ECO:0000256" key="14">
    <source>
        <dbReference type="ARBA" id="ARBA00048679"/>
    </source>
</evidence>
<dbReference type="InterPro" id="IPR046848">
    <property type="entry name" value="E_motif"/>
</dbReference>
<feature type="repeat" description="PPR" evidence="15">
    <location>
        <begin position="837"/>
        <end position="867"/>
    </location>
</feature>
<dbReference type="PANTHER" id="PTHR47926">
    <property type="entry name" value="PENTATRICOPEPTIDE REPEAT-CONTAINING PROTEIN"/>
    <property type="match status" value="1"/>
</dbReference>
<name>A0A371I6K9_MUCPR</name>
<evidence type="ECO:0000256" key="11">
    <source>
        <dbReference type="ARBA" id="ARBA00022840"/>
    </source>
</evidence>
<evidence type="ECO:0000256" key="9">
    <source>
        <dbReference type="ARBA" id="ARBA00022741"/>
    </source>
</evidence>
<keyword evidence="4" id="KW-0963">Cytoplasm</keyword>
<dbReference type="NCBIfam" id="TIGR00756">
    <property type="entry name" value="PPR"/>
    <property type="match status" value="13"/>
</dbReference>
<dbReference type="InterPro" id="IPR000719">
    <property type="entry name" value="Prot_kinase_dom"/>
</dbReference>
<dbReference type="FunFam" id="1.25.40.10:FF:000329">
    <property type="entry name" value="Pentatricopeptide repeat-containing protein"/>
    <property type="match status" value="1"/>
</dbReference>
<dbReference type="GO" id="GO:0071244">
    <property type="term" value="P:cellular response to carbon dioxide"/>
    <property type="evidence" value="ECO:0007669"/>
    <property type="project" value="UniProtKB-ARBA"/>
</dbReference>
<feature type="repeat" description="PPR" evidence="15">
    <location>
        <begin position="736"/>
        <end position="770"/>
    </location>
</feature>
<comment type="caution">
    <text evidence="17">The sequence shown here is derived from an EMBL/GenBank/DDBJ whole genome shotgun (WGS) entry which is preliminary data.</text>
</comment>
<dbReference type="Pfam" id="PF20431">
    <property type="entry name" value="E_motif"/>
    <property type="match status" value="1"/>
</dbReference>
<evidence type="ECO:0000256" key="2">
    <source>
        <dbReference type="ARBA" id="ARBA00006643"/>
    </source>
</evidence>
<dbReference type="PRINTS" id="PR00109">
    <property type="entry name" value="TYRKINASE"/>
</dbReference>
<dbReference type="InterPro" id="IPR011009">
    <property type="entry name" value="Kinase-like_dom_sf"/>
</dbReference>
<keyword evidence="18" id="KW-1185">Reference proteome</keyword>
<evidence type="ECO:0000256" key="10">
    <source>
        <dbReference type="ARBA" id="ARBA00022777"/>
    </source>
</evidence>
<dbReference type="Pfam" id="PF13041">
    <property type="entry name" value="PPR_2"/>
    <property type="match status" value="5"/>
</dbReference>
<evidence type="ECO:0000256" key="7">
    <source>
        <dbReference type="ARBA" id="ARBA00022679"/>
    </source>
</evidence>
<keyword evidence="9" id="KW-0547">Nucleotide-binding</keyword>
<dbReference type="GO" id="GO:1902456">
    <property type="term" value="P:regulation of stomatal opening"/>
    <property type="evidence" value="ECO:0007669"/>
    <property type="project" value="UniProtKB-ARBA"/>
</dbReference>
<dbReference type="GO" id="GO:0004713">
    <property type="term" value="F:protein tyrosine kinase activity"/>
    <property type="evidence" value="ECO:0007669"/>
    <property type="project" value="UniProtKB-KW"/>
</dbReference>
<dbReference type="FunFam" id="1.25.40.10:FF:000436">
    <property type="entry name" value="Pentatricopeptide repeat-containing protein At5g39350 family"/>
    <property type="match status" value="1"/>
</dbReference>
<feature type="repeat" description="PPR" evidence="15">
    <location>
        <begin position="1544"/>
        <end position="1578"/>
    </location>
</feature>
<feature type="repeat" description="PPR" evidence="15">
    <location>
        <begin position="635"/>
        <end position="669"/>
    </location>
</feature>
<evidence type="ECO:0000256" key="1">
    <source>
        <dbReference type="ARBA" id="ARBA00004514"/>
    </source>
</evidence>
<evidence type="ECO:0000313" key="18">
    <source>
        <dbReference type="Proteomes" id="UP000257109"/>
    </source>
</evidence>
<dbReference type="OrthoDB" id="731539at2759"/>
<dbReference type="GO" id="GO:0009637">
    <property type="term" value="P:response to blue light"/>
    <property type="evidence" value="ECO:0007669"/>
    <property type="project" value="UniProtKB-ARBA"/>
</dbReference>
<dbReference type="GO" id="GO:0010114">
    <property type="term" value="P:response to red light"/>
    <property type="evidence" value="ECO:0007669"/>
    <property type="project" value="UniProtKB-ARBA"/>
</dbReference>
<dbReference type="PANTHER" id="PTHR47926:SF436">
    <property type="entry name" value="PENTATRICOPEPTIDE REPEAT-CONTAINING PROTEIN ELI1, CHLOROPLASTIC-LIKE ISOFORM X2"/>
    <property type="match status" value="1"/>
</dbReference>
<dbReference type="Gene3D" id="3.30.200.20">
    <property type="entry name" value="Phosphorylase Kinase, domain 1"/>
    <property type="match status" value="1"/>
</dbReference>
<gene>
    <name evidence="17" type="primary">PCMP-H56</name>
    <name evidence="17" type="ORF">CR513_04809</name>
</gene>
<comment type="catalytic activity">
    <reaction evidence="13">
        <text>L-threonyl-[protein] + ATP = O-phospho-L-threonyl-[protein] + ADP + H(+)</text>
        <dbReference type="Rhea" id="RHEA:46608"/>
        <dbReference type="Rhea" id="RHEA-COMP:11060"/>
        <dbReference type="Rhea" id="RHEA-COMP:11605"/>
        <dbReference type="ChEBI" id="CHEBI:15378"/>
        <dbReference type="ChEBI" id="CHEBI:30013"/>
        <dbReference type="ChEBI" id="CHEBI:30616"/>
        <dbReference type="ChEBI" id="CHEBI:61977"/>
        <dbReference type="ChEBI" id="CHEBI:456216"/>
        <dbReference type="EC" id="2.7.11.1"/>
    </reaction>
</comment>
<keyword evidence="8" id="KW-0677">Repeat</keyword>
<keyword evidence="7" id="KW-0808">Transferase</keyword>
<dbReference type="GO" id="GO:0004674">
    <property type="term" value="F:protein serine/threonine kinase activity"/>
    <property type="evidence" value="ECO:0007669"/>
    <property type="project" value="UniProtKB-KW"/>
</dbReference>
<keyword evidence="5" id="KW-0723">Serine/threonine-protein kinase</keyword>
<feature type="repeat" description="PPR" evidence="15">
    <location>
        <begin position="1649"/>
        <end position="1683"/>
    </location>
</feature>
<dbReference type="InterPro" id="IPR008271">
    <property type="entry name" value="Ser/Thr_kinase_AS"/>
</dbReference>
<feature type="domain" description="Protein kinase" evidence="16">
    <location>
        <begin position="158"/>
        <end position="439"/>
    </location>
</feature>
<dbReference type="SUPFAM" id="SSF56112">
    <property type="entry name" value="Protein kinase-like (PK-like)"/>
    <property type="match status" value="1"/>
</dbReference>
<comment type="catalytic activity">
    <reaction evidence="14">
        <text>L-seryl-[protein] + ATP = O-phospho-L-seryl-[protein] + ADP + H(+)</text>
        <dbReference type="Rhea" id="RHEA:17989"/>
        <dbReference type="Rhea" id="RHEA-COMP:9863"/>
        <dbReference type="Rhea" id="RHEA-COMP:11604"/>
        <dbReference type="ChEBI" id="CHEBI:15378"/>
        <dbReference type="ChEBI" id="CHEBI:29999"/>
        <dbReference type="ChEBI" id="CHEBI:30616"/>
        <dbReference type="ChEBI" id="CHEBI:83421"/>
        <dbReference type="ChEBI" id="CHEBI:456216"/>
        <dbReference type="EC" id="2.7.11.1"/>
    </reaction>
</comment>
<dbReference type="CDD" id="cd13999">
    <property type="entry name" value="STKc_MAP3K-like"/>
    <property type="match status" value="1"/>
</dbReference>
<comment type="subcellular location">
    <subcellularLocation>
        <location evidence="1">Cytoplasm</location>
        <location evidence="1">Cytosol</location>
    </subcellularLocation>
</comment>
<feature type="repeat" description="PPR" evidence="15">
    <location>
        <begin position="1614"/>
        <end position="1648"/>
    </location>
</feature>
<dbReference type="FunFam" id="1.10.510.10:FF:000310">
    <property type="entry name" value="Serine/threonine-protein kinase HT1"/>
    <property type="match status" value="1"/>
</dbReference>
<dbReference type="GO" id="GO:0008270">
    <property type="term" value="F:zinc ion binding"/>
    <property type="evidence" value="ECO:0007669"/>
    <property type="project" value="InterPro"/>
</dbReference>
<keyword evidence="10" id="KW-0418">Kinase</keyword>
<comment type="similarity">
    <text evidence="2">Belongs to the PPR family. PCMP-H subfamily.</text>
</comment>
<dbReference type="Gene3D" id="1.25.40.10">
    <property type="entry name" value="Tetratricopeptide repeat domain"/>
    <property type="match status" value="8"/>
</dbReference>
<evidence type="ECO:0000256" key="12">
    <source>
        <dbReference type="ARBA" id="ARBA00023137"/>
    </source>
</evidence>
<accession>A0A371I6K9</accession>
<dbReference type="InterPro" id="IPR011990">
    <property type="entry name" value="TPR-like_helical_dom_sf"/>
</dbReference>
<evidence type="ECO:0000256" key="5">
    <source>
        <dbReference type="ARBA" id="ARBA00022527"/>
    </source>
</evidence>
<dbReference type="Pfam" id="PF01535">
    <property type="entry name" value="PPR"/>
    <property type="match status" value="4"/>
</dbReference>
<feature type="repeat" description="PPR" evidence="15">
    <location>
        <begin position="1579"/>
        <end position="1613"/>
    </location>
</feature>
<evidence type="ECO:0000259" key="16">
    <source>
        <dbReference type="PROSITE" id="PS50011"/>
    </source>
</evidence>
<dbReference type="InterPro" id="IPR032867">
    <property type="entry name" value="DYW_dom"/>
</dbReference>
<dbReference type="InterPro" id="IPR046960">
    <property type="entry name" value="PPR_At4g14850-like_plant"/>
</dbReference>
<feature type="non-terminal residue" evidence="17">
    <location>
        <position position="1"/>
    </location>
</feature>
<sequence length="1790" mass="200205">MIYYQLLKIRKDLSSTEKRTGTPALLSATLTAFCISVALPFKIAPLPNLPFGSGFDLSDELLGSAGRFVVAAFKLWMLKMDLEGEGRTPKMELEAEGALNSKMKGSGNLSSKDMIFRADKIDLKSLDTQLEKHLSRVWSRSIESKRPKEEWEIDLAKLDLRYVVAHGAYGIVYRGTYDTQDVAVKVLDWGEDGVATAAEAAALRASFRQEVAVWHKLDHPNVTKFVGASMGTSNLKIPSKDSSNAEEESLPARACCVIVEFLAGGTLKQYLIKNRRRKLAYKIVIQLALDLARGLNYLHSKKIVHRDVKTENMLLDTSRNLKIADFGVARVEAMNPSDMTGETGTLGYMAPEVLDGKPYNRRCDVYSFGICLWEIYCCDMPYPDLSFADVSSAVVRQNLRPDIPRCCPSSLSNIMRKCWDANPNKRPEMEEVVRMLEALDTSKGGGMIPDDQTPGCFCFAPTRAKPITTNSSAKLLGNCKTLKELKQLHCDMMKKGLCHKAGGNLNKLIAACVQIGTHESLDYARNAFEGNMASLFIYNRLIRGYASAGLGDQAILLYFQMVVMGIVPDKYTFPFLLSACSKIMALSEGVQVHGALVKMGLEGDTFVSNSLIHFYAECGKVDLGRKLFDKMLERNVVSWTSLINGYAGRDLAKEAVSLFFQMVEAGVEPNPVTMVCVISACAKLKDLELGKKVCAYIGELGVELNILMVNALVDMYMKCGDICAARQIFDECTDKNLVLYNTIMSNYVHQGWAGEVLVILDEMLHKGPRPDKVTLLSTIAACTQLGDLSIGKSSHAYVLRNGLEGWDNISNAIIDMYMKCGKREAACKIFEHMPNKTVVTWNSLIAGLVRDGDVELAWRIFDEMLERDLVSWNTMIGALVQASMFEEAVELFREMQNQGIKGDKVTMVGIASACGYLGALELAKWVYTYIEKNDIHMDVQLGTALVDMFSRCGDPSSAMHVFKRMEKWDVSAWTAAIGVMAIEGNTKGAIELFNEMLKQKVKPDDVVFVALLTACSHGGSVDQGRQIFWSMEKTHGISPQIVHYGCMVDLLGRAGLLKEALHLIQSMPMEPNDVMWGSLLAACRKHRNVELARYAAGKLTQLAPEKVGIHVLLSNIYASAGKWTDVARVRLQMKEKGVQKVPGSSSIEVHGLIHEFTSGDESHAENTQIGLMLQEINCRLSEAGYVPDTTNVLLDVDEQEKEHLLSRHSEKLAMAYGLITTAQGIPIRVVKNLRMCSDCHSFAKLLSKLYNREITFRIPNLFTHRAANGWRRFVYGNPFCTTVESPELPAWLKFSDTPSPPDADKDDNFVIPSLAHWVDTHMLTTKPKVVTLSPKQNNLDDVEAITTLLKKRYSSPELFGAALDRLGFQPSSSLVSQVLKRFSNDWVSALGFFKWAKSQTGYRHSPEQYIMMVDILGKCKTFDPMWDLVEEMSQLEGYVTLDTMAKVMRRFAKARKHEDAIEAFRKMENFGVKKDTAALNVLMDALVKGDSVEHAHKVLWEFKSWIPLSSHSFNVLIHGWCKVRKFDNARKAMEDMRKHGFEPDVFSYTNFIEAYCHEKDFRKVDQVLEEMRGNGCSPNAVTYTIVMLNLGKAGQLSEALEVYAKMKIDGCVPDSAFYSCLIFILGKAGRLKDACDVFEDMPKQGVVRDVMTYNTMISTACAHSLEETALRLLKEMEDGSHKPNVDTYHPLLKMCCKKKRMKVLKFLLDHMFKNDVSLDVATYSLLVHGLCKTGKLEDACSFFEEMVLQGFTPKHNTLKRLVGELESKSMLKEKERVQKLMDRFSLKPSI</sequence>
<evidence type="ECO:0000256" key="4">
    <source>
        <dbReference type="ARBA" id="ARBA00022490"/>
    </source>
</evidence>
<evidence type="ECO:0000256" key="8">
    <source>
        <dbReference type="ARBA" id="ARBA00022737"/>
    </source>
</evidence>
<protein>
    <recommendedName>
        <fullName evidence="3">non-specific serine/threonine protein kinase</fullName>
        <ecNumber evidence="3">2.7.11.1</ecNumber>
    </recommendedName>
</protein>